<evidence type="ECO:0000313" key="3">
    <source>
        <dbReference type="Proteomes" id="UP000230249"/>
    </source>
</evidence>
<organism evidence="2">
    <name type="scientific">Candidozyma auris</name>
    <name type="common">Yeast</name>
    <name type="synonym">Candida auris</name>
    <dbReference type="NCBI Taxonomy" id="498019"/>
    <lineage>
        <taxon>Eukaryota</taxon>
        <taxon>Fungi</taxon>
        <taxon>Dikarya</taxon>
        <taxon>Ascomycota</taxon>
        <taxon>Saccharomycotina</taxon>
        <taxon>Pichiomycetes</taxon>
        <taxon>Metschnikowiaceae</taxon>
        <taxon>Candidozyma</taxon>
    </lineage>
</organism>
<evidence type="ECO:0000313" key="1">
    <source>
        <dbReference type="EMBL" id="KAK8441873.1"/>
    </source>
</evidence>
<dbReference type="Proteomes" id="UP000230249">
    <property type="component" value="Unassembled WGS sequence"/>
</dbReference>
<proteinExistence type="predicted"/>
<reference evidence="2" key="2">
    <citation type="submission" date="2017-11" db="EMBL/GenBank/DDBJ databases">
        <title>Candida auris genome assembly and annotation.</title>
        <authorList>
            <person name="Munoz J.F."/>
            <person name="Gade L.G."/>
            <person name="Chow N.A."/>
            <person name="Litvintseva A.P."/>
            <person name="Loparev V.N."/>
            <person name="Cuomo C.A."/>
        </authorList>
    </citation>
    <scope>NUCLEOTIDE SEQUENCE</scope>
    <source>
        <strain evidence="2">B8441</strain>
    </source>
</reference>
<sequence>MEAFVVQTKITLSQIILHSFEIAFSNQILFLKDIGVSNENPTDKTTEEEFVQGYCYTLQAIQRETMESFRKTSRKLESACKTLKKTVRSIKYNVIKHDMYFSAYRSYHLSGLDSECAFEKSHKAIIKRDRYLTQKKFDKLHSRLLEQLSSFLDLASDAHSILLYKIVEQQLKMVLVFEDELSSFLKIWRIL</sequence>
<reference evidence="2 3" key="1">
    <citation type="journal article" date="2017" name="Clin. Infect. Dis.">
        <title>Simultaneous emergence of multidrug-resistant Candida auris on 3 continents confirmed by whole-genome sequencing and epidemiological analyses.</title>
        <authorList>
            <person name="Lockhart S.R."/>
            <person name="Etienne K.A."/>
            <person name="Vallabhaneni S."/>
            <person name="Farooqi J."/>
            <person name="Chowdhary A."/>
            <person name="Govender N.P."/>
            <person name="Colombo A.L."/>
            <person name="Calvo B."/>
            <person name="Cuomo C.A."/>
            <person name="Desjardins C.A."/>
            <person name="Berkow E.L."/>
            <person name="Castanheira M."/>
            <person name="Magobo R.E."/>
            <person name="Jabeen K."/>
            <person name="Asghar R.J."/>
            <person name="Meis J.F."/>
            <person name="Jackson B."/>
            <person name="Chiller T."/>
            <person name="Litvintseva A.P."/>
        </authorList>
    </citation>
    <scope>NUCLEOTIDE SEQUENCE [LARGE SCALE GENOMIC DNA]</scope>
    <source>
        <strain evidence="2 3">B8441</strain>
    </source>
</reference>
<dbReference type="VEuPathDB" id="FungiDB:CJI97_002380"/>
<reference evidence="1 3" key="3">
    <citation type="journal article" date="2018" name="Nat. Commun.">
        <title>Genomic insights into multidrug-resistance, mating and virulence in Candida auris and related emerging species.</title>
        <authorList>
            <person name="Munoz J.F."/>
            <person name="Gade L."/>
            <person name="Chow N.A."/>
            <person name="Loparev V.N."/>
            <person name="Juieng P."/>
            <person name="Berkow E.L."/>
            <person name="Farrer R.A."/>
            <person name="Litvintseva A.P."/>
            <person name="Cuomo C.A."/>
        </authorList>
    </citation>
    <scope>GENOME REANNOTATION</scope>
    <source>
        <strain evidence="1 3">B8441</strain>
    </source>
</reference>
<dbReference type="VEuPathDB" id="FungiDB:CJI96_0000181"/>
<comment type="caution">
    <text evidence="2">The sequence shown here is derived from an EMBL/GenBank/DDBJ whole genome shotgun (WGS) entry which is preliminary data.</text>
</comment>
<dbReference type="EMBL" id="PEKT02000004">
    <property type="protein sequence ID" value="PIS55615.1"/>
    <property type="molecule type" value="Genomic_DNA"/>
</dbReference>
<dbReference type="VEuPathDB" id="FungiDB:B9J08_001719"/>
<accession>A0A2H0ZY96</accession>
<dbReference type="VEuPathDB" id="FungiDB:CJJ09_001759"/>
<dbReference type="VEuPathDB" id="FungiDB:CJJ07_001488"/>
<keyword evidence="3" id="KW-1185">Reference proteome</keyword>
<protein>
    <submittedName>
        <fullName evidence="2">Uncharacterized protein</fullName>
    </submittedName>
</protein>
<evidence type="ECO:0000313" key="2">
    <source>
        <dbReference type="EMBL" id="PIS55615.1"/>
    </source>
</evidence>
<dbReference type="AlphaFoldDB" id="A0A2H0ZY96"/>
<dbReference type="EMBL" id="PEKT03000001">
    <property type="protein sequence ID" value="KAK8441873.1"/>
    <property type="molecule type" value="Genomic_DNA"/>
</dbReference>
<gene>
    <name evidence="2" type="ORF">B9J08_001719</name>
    <name evidence="1" type="ORF">B9J08_00189</name>
</gene>
<reference evidence="1" key="4">
    <citation type="submission" date="2024-03" db="EMBL/GenBank/DDBJ databases">
        <title>Improved genome assembly of Candida auris strain B8441 and annotation of B11205.</title>
        <authorList>
            <person name="Cauldron N.C."/>
            <person name="Shea T."/>
            <person name="Cuomo C.A."/>
        </authorList>
    </citation>
    <scope>NUCLEOTIDE SEQUENCE</scope>
    <source>
        <strain evidence="1">B8441</strain>
    </source>
</reference>
<name>A0A2H0ZY96_CANAR</name>